<dbReference type="NCBIfam" id="TIGR03170">
    <property type="entry name" value="flgA_cterm"/>
    <property type="match status" value="1"/>
</dbReference>
<dbReference type="Gene3D" id="2.30.30.760">
    <property type="match status" value="1"/>
</dbReference>
<evidence type="ECO:0000256" key="3">
    <source>
        <dbReference type="ARBA" id="ARBA00022764"/>
    </source>
</evidence>
<comment type="function">
    <text evidence="4">Involved in the assembly process of the P-ring formation. It may associate with FlgF on the rod constituting a structure essential for the P-ring assembly or may act as a modulator protein for the P-ring assembly.</text>
</comment>
<evidence type="ECO:0000256" key="4">
    <source>
        <dbReference type="RuleBase" id="RU362063"/>
    </source>
</evidence>
<dbReference type="InterPro" id="IPR013974">
    <property type="entry name" value="SAF"/>
</dbReference>
<organism evidence="6 7">
    <name type="scientific">Pseudooceanicola sediminis</name>
    <dbReference type="NCBI Taxonomy" id="2211117"/>
    <lineage>
        <taxon>Bacteria</taxon>
        <taxon>Pseudomonadati</taxon>
        <taxon>Pseudomonadota</taxon>
        <taxon>Alphaproteobacteria</taxon>
        <taxon>Rhodobacterales</taxon>
        <taxon>Paracoccaceae</taxon>
        <taxon>Pseudooceanicola</taxon>
    </lineage>
</organism>
<feature type="signal peptide" evidence="4">
    <location>
        <begin position="1"/>
        <end position="19"/>
    </location>
</feature>
<dbReference type="Proteomes" id="UP000265848">
    <property type="component" value="Unassembled WGS sequence"/>
</dbReference>
<dbReference type="InterPro" id="IPR039246">
    <property type="entry name" value="Flagellar_FlgA"/>
</dbReference>
<dbReference type="GO" id="GO:0044780">
    <property type="term" value="P:bacterial-type flagellum assembly"/>
    <property type="evidence" value="ECO:0007669"/>
    <property type="project" value="InterPro"/>
</dbReference>
<gene>
    <name evidence="6" type="primary">flgA</name>
    <name evidence="6" type="ORF">DL237_02590</name>
</gene>
<feature type="domain" description="SAF" evidence="5">
    <location>
        <begin position="19"/>
        <end position="77"/>
    </location>
</feature>
<feature type="chain" id="PRO_5017103979" description="Flagella basal body P-ring formation protein FlgA" evidence="4">
    <location>
        <begin position="20"/>
        <end position="139"/>
    </location>
</feature>
<keyword evidence="6" id="KW-0969">Cilium</keyword>
<dbReference type="GO" id="GO:0042597">
    <property type="term" value="C:periplasmic space"/>
    <property type="evidence" value="ECO:0007669"/>
    <property type="project" value="UniProtKB-SubCell"/>
</dbReference>
<dbReference type="Pfam" id="PF13144">
    <property type="entry name" value="ChapFlgA"/>
    <property type="match status" value="1"/>
</dbReference>
<dbReference type="InterPro" id="IPR017585">
    <property type="entry name" value="SAF_FlgA"/>
</dbReference>
<dbReference type="PANTHER" id="PTHR36307:SF1">
    <property type="entry name" value="FLAGELLA BASAL BODY P-RING FORMATION PROTEIN FLGA"/>
    <property type="match status" value="1"/>
</dbReference>
<comment type="similarity">
    <text evidence="4">Belongs to the FlgA family.</text>
</comment>
<dbReference type="EMBL" id="QWJJ01000002">
    <property type="protein sequence ID" value="RII40225.1"/>
    <property type="molecule type" value="Genomic_DNA"/>
</dbReference>
<dbReference type="OrthoDB" id="7619725at2"/>
<dbReference type="Gene3D" id="3.90.1210.10">
    <property type="entry name" value="Antifreeze-like/N-acetylneuraminic acid synthase C-terminal domain"/>
    <property type="match status" value="1"/>
</dbReference>
<evidence type="ECO:0000256" key="1">
    <source>
        <dbReference type="ARBA" id="ARBA00004418"/>
    </source>
</evidence>
<dbReference type="PANTHER" id="PTHR36307">
    <property type="entry name" value="FLAGELLA BASAL BODY P-RING FORMATION PROTEIN FLGA"/>
    <property type="match status" value="1"/>
</dbReference>
<keyword evidence="6" id="KW-0966">Cell projection</keyword>
<dbReference type="SMART" id="SM00858">
    <property type="entry name" value="SAF"/>
    <property type="match status" value="1"/>
</dbReference>
<dbReference type="AlphaFoldDB" id="A0A399J4E1"/>
<dbReference type="CDD" id="cd11614">
    <property type="entry name" value="SAF_CpaB_FlgA_like"/>
    <property type="match status" value="1"/>
</dbReference>
<name>A0A399J4E1_9RHOB</name>
<accession>A0A399J4E1</accession>
<protein>
    <recommendedName>
        <fullName evidence="4">Flagella basal body P-ring formation protein FlgA</fullName>
    </recommendedName>
</protein>
<evidence type="ECO:0000313" key="7">
    <source>
        <dbReference type="Proteomes" id="UP000265848"/>
    </source>
</evidence>
<sequence>MRGLITCLLLGLPGAGVLADTVVAARTLPAQSLIGPGDLVLREGDMPGALTQIEGLIGQETRVAIYAGRPLRMGDVGPPALIERNAIVSLVYDRGGLVIVAEARSLARAGEGESIRVMNLSSRQTVNGVVQPDGTVKVQ</sequence>
<evidence type="ECO:0000313" key="6">
    <source>
        <dbReference type="EMBL" id="RII40225.1"/>
    </source>
</evidence>
<keyword evidence="3 4" id="KW-0574">Periplasm</keyword>
<dbReference type="RefSeq" id="WP_119397464.1">
    <property type="nucleotide sequence ID" value="NZ_QWJJ01000002.1"/>
</dbReference>
<evidence type="ECO:0000259" key="5">
    <source>
        <dbReference type="SMART" id="SM00858"/>
    </source>
</evidence>
<comment type="caution">
    <text evidence="6">The sequence shown here is derived from an EMBL/GenBank/DDBJ whole genome shotgun (WGS) entry which is preliminary data.</text>
</comment>
<keyword evidence="2 4" id="KW-0732">Signal</keyword>
<keyword evidence="6" id="KW-0282">Flagellum</keyword>
<comment type="subcellular location">
    <subcellularLocation>
        <location evidence="1 4">Periplasm</location>
    </subcellularLocation>
</comment>
<keyword evidence="4" id="KW-1005">Bacterial flagellum biogenesis</keyword>
<evidence type="ECO:0000256" key="2">
    <source>
        <dbReference type="ARBA" id="ARBA00022729"/>
    </source>
</evidence>
<proteinExistence type="inferred from homology"/>
<reference evidence="6 7" key="1">
    <citation type="submission" date="2018-08" db="EMBL/GenBank/DDBJ databases">
        <title>Pseudooceanicola sediminis CY03 in the family Rhodobacteracea.</title>
        <authorList>
            <person name="Zhang Y.-J."/>
        </authorList>
    </citation>
    <scope>NUCLEOTIDE SEQUENCE [LARGE SCALE GENOMIC DNA]</scope>
    <source>
        <strain evidence="6 7">CY03</strain>
    </source>
</reference>
<keyword evidence="7" id="KW-1185">Reference proteome</keyword>